<dbReference type="PANTHER" id="PTHR21500">
    <property type="entry name" value="TUBULIN-SPECIFIC CHAPERONE A"/>
    <property type="match status" value="1"/>
</dbReference>
<keyword evidence="3" id="KW-0963">Cytoplasm</keyword>
<dbReference type="GO" id="GO:0048487">
    <property type="term" value="F:beta-tubulin binding"/>
    <property type="evidence" value="ECO:0007669"/>
    <property type="project" value="InterPro"/>
</dbReference>
<comment type="caution">
    <text evidence="4">The sequence shown here is derived from an EMBL/GenBank/DDBJ whole genome shotgun (WGS) entry which is preliminary data.</text>
</comment>
<keyword evidence="3" id="KW-0493">Microtubule</keyword>
<reference evidence="4 5" key="1">
    <citation type="journal article" date="2018" name="MBio">
        <title>Comparative Genomics Reveals the Core Gene Toolbox for the Fungus-Insect Symbiosis.</title>
        <authorList>
            <person name="Wang Y."/>
            <person name="Stata M."/>
            <person name="Wang W."/>
            <person name="Stajich J.E."/>
            <person name="White M.M."/>
            <person name="Moncalvo J.M."/>
        </authorList>
    </citation>
    <scope>NUCLEOTIDE SEQUENCE [LARGE SCALE GENOMIC DNA]</scope>
    <source>
        <strain evidence="4 5">SC-DP-2</strain>
    </source>
</reference>
<dbReference type="GO" id="GO:0005874">
    <property type="term" value="C:microtubule"/>
    <property type="evidence" value="ECO:0007669"/>
    <property type="project" value="UniProtKB-KW"/>
</dbReference>
<comment type="similarity">
    <text evidence="1 3">Belongs to the TBCA family.</text>
</comment>
<comment type="subunit">
    <text evidence="3">Supercomplex made of cofactors A to E. Cofactors A and D function by capturing and stabilizing tubulin in a quasi-native conformation. Cofactor E binds to the cofactor D-tubulin complex; interaction with cofactor C then causes the release of tubulin polypeptides that are committed to the native state.</text>
</comment>
<comment type="subcellular location">
    <subcellularLocation>
        <location evidence="3">Cytoplasm</location>
        <location evidence="3">Cytoskeleton</location>
    </subcellularLocation>
</comment>
<accession>A0A2T9ZCD4</accession>
<name>A0A2T9ZCD4_9FUNG</name>
<organism evidence="4 5">
    <name type="scientific">Smittium megazygosporum</name>
    <dbReference type="NCBI Taxonomy" id="133381"/>
    <lineage>
        <taxon>Eukaryota</taxon>
        <taxon>Fungi</taxon>
        <taxon>Fungi incertae sedis</taxon>
        <taxon>Zoopagomycota</taxon>
        <taxon>Kickxellomycotina</taxon>
        <taxon>Harpellomycetes</taxon>
        <taxon>Harpellales</taxon>
        <taxon>Legeriomycetaceae</taxon>
        <taxon>Smittium</taxon>
    </lineage>
</organism>
<gene>
    <name evidence="4" type="ORF">BB560_003292</name>
</gene>
<dbReference type="SUPFAM" id="SSF46988">
    <property type="entry name" value="Tubulin chaperone cofactor A"/>
    <property type="match status" value="1"/>
</dbReference>
<dbReference type="EMBL" id="MBFS01000542">
    <property type="protein sequence ID" value="PVV02258.1"/>
    <property type="molecule type" value="Genomic_DNA"/>
</dbReference>
<evidence type="ECO:0000313" key="4">
    <source>
        <dbReference type="EMBL" id="PVV02258.1"/>
    </source>
</evidence>
<keyword evidence="3" id="KW-0206">Cytoskeleton</keyword>
<dbReference type="PANTHER" id="PTHR21500:SF0">
    <property type="entry name" value="TUBULIN-SPECIFIC CHAPERONE A"/>
    <property type="match status" value="1"/>
</dbReference>
<keyword evidence="2 3" id="KW-0143">Chaperone</keyword>
<dbReference type="Gene3D" id="1.20.58.90">
    <property type="match status" value="1"/>
</dbReference>
<dbReference type="STRING" id="133381.A0A2T9ZCD4"/>
<evidence type="ECO:0000256" key="1">
    <source>
        <dbReference type="ARBA" id="ARBA00006806"/>
    </source>
</evidence>
<protein>
    <recommendedName>
        <fullName evidence="3">Tubulin-specific chaperone A</fullName>
    </recommendedName>
</protein>
<keyword evidence="5" id="KW-1185">Reference proteome</keyword>
<dbReference type="AlphaFoldDB" id="A0A2T9ZCD4"/>
<evidence type="ECO:0000256" key="2">
    <source>
        <dbReference type="ARBA" id="ARBA00023186"/>
    </source>
</evidence>
<dbReference type="GO" id="GO:0007023">
    <property type="term" value="P:post-chaperonin tubulin folding pathway"/>
    <property type="evidence" value="ECO:0007669"/>
    <property type="project" value="UniProtKB-UniRule"/>
</dbReference>
<dbReference type="GO" id="GO:0005829">
    <property type="term" value="C:cytosol"/>
    <property type="evidence" value="ECO:0007669"/>
    <property type="project" value="TreeGrafter"/>
</dbReference>
<dbReference type="GO" id="GO:0007021">
    <property type="term" value="P:tubulin complex assembly"/>
    <property type="evidence" value="ECO:0007669"/>
    <property type="project" value="UniProtKB-UniRule"/>
</dbReference>
<sequence length="106" mass="12131">MSSIRSLNIKTGSLKRLIKDKEVYLAEIVQVKEKISKLSDSEEDSWNLKKQNEILKETMDMIPGCNDRISKAYEDLFNLVNSNDPNLEGTKELQEAKDLLDSINID</sequence>
<dbReference type="Proteomes" id="UP000245609">
    <property type="component" value="Unassembled WGS sequence"/>
</dbReference>
<dbReference type="InterPro" id="IPR036126">
    <property type="entry name" value="TBCA_sf"/>
</dbReference>
<proteinExistence type="inferred from homology"/>
<evidence type="ECO:0000313" key="5">
    <source>
        <dbReference type="Proteomes" id="UP000245609"/>
    </source>
</evidence>
<dbReference type="Pfam" id="PF02970">
    <property type="entry name" value="TBCA"/>
    <property type="match status" value="1"/>
</dbReference>
<dbReference type="InterPro" id="IPR004226">
    <property type="entry name" value="TBCA"/>
</dbReference>
<dbReference type="OrthoDB" id="296187at2759"/>
<evidence type="ECO:0000256" key="3">
    <source>
        <dbReference type="RuleBase" id="RU364030"/>
    </source>
</evidence>